<dbReference type="OrthoDB" id="10396240at2759"/>
<feature type="non-terminal residue" evidence="1">
    <location>
        <position position="1"/>
    </location>
</feature>
<organism evidence="1 2">
    <name type="scientific">Perkinsus chesapeaki</name>
    <name type="common">Clam parasite</name>
    <name type="synonym">Perkinsus andrewsi</name>
    <dbReference type="NCBI Taxonomy" id="330153"/>
    <lineage>
        <taxon>Eukaryota</taxon>
        <taxon>Sar</taxon>
        <taxon>Alveolata</taxon>
        <taxon>Perkinsozoa</taxon>
        <taxon>Perkinsea</taxon>
        <taxon>Perkinsida</taxon>
        <taxon>Perkinsidae</taxon>
        <taxon>Perkinsus</taxon>
    </lineage>
</organism>
<evidence type="ECO:0000313" key="2">
    <source>
        <dbReference type="Proteomes" id="UP000591131"/>
    </source>
</evidence>
<dbReference type="EMBL" id="JAAPAO010002475">
    <property type="protein sequence ID" value="KAF4647638.1"/>
    <property type="molecule type" value="Genomic_DNA"/>
</dbReference>
<reference evidence="1 2" key="1">
    <citation type="submission" date="2020-04" db="EMBL/GenBank/DDBJ databases">
        <title>Perkinsus chesapeaki whole genome sequence.</title>
        <authorList>
            <person name="Bogema D.R."/>
        </authorList>
    </citation>
    <scope>NUCLEOTIDE SEQUENCE [LARGE SCALE GENOMIC DNA]</scope>
    <source>
        <strain evidence="1">ATCC PRA-425</strain>
    </source>
</reference>
<gene>
    <name evidence="1" type="ORF">FOL47_004343</name>
</gene>
<name>A0A7J6KKJ2_PERCH</name>
<comment type="caution">
    <text evidence="1">The sequence shown here is derived from an EMBL/GenBank/DDBJ whole genome shotgun (WGS) entry which is preliminary data.</text>
</comment>
<sequence>WLKSVRVIIHEEIGTEGAEILDVQNKILQFLHNSPLPFGGVLLMGSGDPNQLPPINQTLLWTSPSIICTTRLLMLKHFVRSSTDANLQEVLTLFQKLQPTEADVHRIQELIFQHCHFAPDWDTVPSDALQVFGHRQAEQEAVSRQLERIQQDNTIQKVVVESQDQYTLDGGQVWLPVTQERIVRNMNRKLQAPQSITLHFGAIMRFTCNDTSARRAFHQSQLCVVRELPVNEGSFSVRVAPAGRRNVPHVEQDFIDQGWQELTISKMFTIPQRLEGSMK</sequence>
<accession>A0A7J6KKJ2</accession>
<proteinExistence type="predicted"/>
<evidence type="ECO:0008006" key="3">
    <source>
        <dbReference type="Google" id="ProtNLM"/>
    </source>
</evidence>
<feature type="non-terminal residue" evidence="1">
    <location>
        <position position="279"/>
    </location>
</feature>
<keyword evidence="2" id="KW-1185">Reference proteome</keyword>
<dbReference type="AlphaFoldDB" id="A0A7J6KKJ2"/>
<dbReference type="Proteomes" id="UP000591131">
    <property type="component" value="Unassembled WGS sequence"/>
</dbReference>
<evidence type="ECO:0000313" key="1">
    <source>
        <dbReference type="EMBL" id="KAF4647638.1"/>
    </source>
</evidence>
<protein>
    <recommendedName>
        <fullName evidence="3">ATP-dependent DNA helicase</fullName>
    </recommendedName>
</protein>